<dbReference type="EMBL" id="FTNR01000002">
    <property type="protein sequence ID" value="SIR71463.1"/>
    <property type="molecule type" value="Genomic_DNA"/>
</dbReference>
<evidence type="ECO:0000313" key="3">
    <source>
        <dbReference type="EMBL" id="SIR71463.1"/>
    </source>
</evidence>
<proteinExistence type="predicted"/>
<name>A0A1N7D6J5_9EURY</name>
<reference evidence="4" key="1">
    <citation type="submission" date="2017-01" db="EMBL/GenBank/DDBJ databases">
        <authorList>
            <person name="Varghese N."/>
            <person name="Submissions S."/>
        </authorList>
    </citation>
    <scope>NUCLEOTIDE SEQUENCE [LARGE SCALE GENOMIC DNA]</scope>
    <source>
        <strain evidence="4">type strain: HArc-</strain>
    </source>
</reference>
<dbReference type="AlphaFoldDB" id="A0A1N7D6J5"/>
<organism evidence="3 4">
    <name type="scientific">Natronorubrum thiooxidans</name>
    <dbReference type="NCBI Taxonomy" id="308853"/>
    <lineage>
        <taxon>Archaea</taxon>
        <taxon>Methanobacteriati</taxon>
        <taxon>Methanobacteriota</taxon>
        <taxon>Stenosarchaea group</taxon>
        <taxon>Halobacteria</taxon>
        <taxon>Halobacteriales</taxon>
        <taxon>Natrialbaceae</taxon>
        <taxon>Natronorubrum</taxon>
    </lineage>
</organism>
<sequence>MDEDLEQLREQTSSGDRLDEASSKREQHELQEAILDELEAIDAGGKQKTVSVWDGPMAALLGALEAHEDDLVETGEQLRDALGIKDESEPDRSEVLRLALRLGFETAAPDKLDATRGAVEEHASQRL</sequence>
<keyword evidence="4" id="KW-1185">Reference proteome</keyword>
<evidence type="ECO:0000256" key="1">
    <source>
        <dbReference type="SAM" id="MobiDB-lite"/>
    </source>
</evidence>
<feature type="compositionally biased region" description="Basic and acidic residues" evidence="1">
    <location>
        <begin position="16"/>
        <end position="28"/>
    </location>
</feature>
<dbReference type="OrthoDB" id="202826at2157"/>
<evidence type="ECO:0000313" key="4">
    <source>
        <dbReference type="Proteomes" id="UP000185936"/>
    </source>
</evidence>
<feature type="region of interest" description="Disordered" evidence="1">
    <location>
        <begin position="1"/>
        <end position="28"/>
    </location>
</feature>
<dbReference type="Pfam" id="PF26424">
    <property type="entry name" value="DUF8115"/>
    <property type="match status" value="1"/>
</dbReference>
<feature type="domain" description="DUF8115" evidence="2">
    <location>
        <begin position="2"/>
        <end position="126"/>
    </location>
</feature>
<evidence type="ECO:0000259" key="2">
    <source>
        <dbReference type="Pfam" id="PF26424"/>
    </source>
</evidence>
<protein>
    <recommendedName>
        <fullName evidence="2">DUF8115 domain-containing protein</fullName>
    </recommendedName>
</protein>
<dbReference type="Proteomes" id="UP000185936">
    <property type="component" value="Unassembled WGS sequence"/>
</dbReference>
<dbReference type="RefSeq" id="WP_076607735.1">
    <property type="nucleotide sequence ID" value="NZ_FTNR01000002.1"/>
</dbReference>
<gene>
    <name evidence="3" type="ORF">SAMN05421752_10212</name>
</gene>
<dbReference type="InterPro" id="IPR058428">
    <property type="entry name" value="DUF8115"/>
</dbReference>
<accession>A0A1N7D6J5</accession>